<protein>
    <submittedName>
        <fullName evidence="3">Uncharacterized protein</fullName>
    </submittedName>
</protein>
<keyword evidence="2" id="KW-0472">Membrane</keyword>
<evidence type="ECO:0000256" key="2">
    <source>
        <dbReference type="SAM" id="Phobius"/>
    </source>
</evidence>
<dbReference type="Proteomes" id="UP000655443">
    <property type="component" value="Unassembled WGS sequence"/>
</dbReference>
<evidence type="ECO:0000256" key="1">
    <source>
        <dbReference type="SAM" id="Coils"/>
    </source>
</evidence>
<reference evidence="3" key="2">
    <citation type="submission" date="2020-09" db="EMBL/GenBank/DDBJ databases">
        <authorList>
            <person name="Sun Q."/>
            <person name="Ohkuma M."/>
        </authorList>
    </citation>
    <scope>NUCLEOTIDE SEQUENCE</scope>
    <source>
        <strain evidence="3">JCM 4714</strain>
    </source>
</reference>
<reference evidence="3" key="1">
    <citation type="journal article" date="2014" name="Int. J. Syst. Evol. Microbiol.">
        <title>Complete genome sequence of Corynebacterium casei LMG S-19264T (=DSM 44701T), isolated from a smear-ripened cheese.</title>
        <authorList>
            <consortium name="US DOE Joint Genome Institute (JGI-PGF)"/>
            <person name="Walter F."/>
            <person name="Albersmeier A."/>
            <person name="Kalinowski J."/>
            <person name="Ruckert C."/>
        </authorList>
    </citation>
    <scope>NUCLEOTIDE SEQUENCE</scope>
    <source>
        <strain evidence="3">JCM 4714</strain>
    </source>
</reference>
<proteinExistence type="predicted"/>
<accession>A0A919D5X0</accession>
<dbReference type="EMBL" id="BMVG01000026">
    <property type="protein sequence ID" value="GHE11017.1"/>
    <property type="molecule type" value="Genomic_DNA"/>
</dbReference>
<gene>
    <name evidence="3" type="ORF">GCM10010339_69140</name>
</gene>
<feature type="coiled-coil region" evidence="1">
    <location>
        <begin position="30"/>
        <end position="57"/>
    </location>
</feature>
<keyword evidence="2" id="KW-0812">Transmembrane</keyword>
<sequence length="172" mass="19061">MGGLSVRGAVSYLAAMDWTPLLATLLGAVIATVSALLVEARKERREARAQERRSKRELYGAYLGVLAQARNELQLIVLEGTMSEAERTVAARQSFARCYETRYQLEVFAPRVVVEPALDYFRSVRRAREATIRGTRGGADGYELAFHEVMEALTAVRDAMRLDMGTDGLSTD</sequence>
<evidence type="ECO:0000313" key="4">
    <source>
        <dbReference type="Proteomes" id="UP000655443"/>
    </source>
</evidence>
<keyword evidence="1" id="KW-0175">Coiled coil</keyword>
<feature type="transmembrane region" description="Helical" evidence="2">
    <location>
        <begin position="20"/>
        <end position="38"/>
    </location>
</feature>
<name>A0A919D5X0_9ACTN</name>
<comment type="caution">
    <text evidence="3">The sequence shown here is derived from an EMBL/GenBank/DDBJ whole genome shotgun (WGS) entry which is preliminary data.</text>
</comment>
<organism evidence="3 4">
    <name type="scientific">Streptomyces alanosinicus</name>
    <dbReference type="NCBI Taxonomy" id="68171"/>
    <lineage>
        <taxon>Bacteria</taxon>
        <taxon>Bacillati</taxon>
        <taxon>Actinomycetota</taxon>
        <taxon>Actinomycetes</taxon>
        <taxon>Kitasatosporales</taxon>
        <taxon>Streptomycetaceae</taxon>
        <taxon>Streptomyces</taxon>
    </lineage>
</organism>
<keyword evidence="2" id="KW-1133">Transmembrane helix</keyword>
<keyword evidence="4" id="KW-1185">Reference proteome</keyword>
<dbReference type="AlphaFoldDB" id="A0A919D5X0"/>
<evidence type="ECO:0000313" key="3">
    <source>
        <dbReference type="EMBL" id="GHE11017.1"/>
    </source>
</evidence>